<dbReference type="Pfam" id="PF05175">
    <property type="entry name" value="MTS"/>
    <property type="match status" value="1"/>
</dbReference>
<dbReference type="OrthoDB" id="31271at2157"/>
<dbReference type="EMBL" id="QGMZ01000010">
    <property type="protein sequence ID" value="PWR75408.1"/>
    <property type="molecule type" value="Genomic_DNA"/>
</dbReference>
<reference evidence="4 5" key="1">
    <citation type="submission" date="2018-05" db="EMBL/GenBank/DDBJ databases">
        <title>Draft genome of Methanospirillum stamsii Pt1.</title>
        <authorList>
            <person name="Dueholm M.S."/>
            <person name="Nielsen P.H."/>
            <person name="Bakmann L.F."/>
            <person name="Otzen D.E."/>
        </authorList>
    </citation>
    <scope>NUCLEOTIDE SEQUENCE [LARGE SCALE GENOMIC DNA]</scope>
    <source>
        <strain evidence="4 5">Pt1</strain>
    </source>
</reference>
<feature type="domain" description="Methyltransferase small" evidence="3">
    <location>
        <begin position="47"/>
        <end position="130"/>
    </location>
</feature>
<evidence type="ECO:0000313" key="5">
    <source>
        <dbReference type="Proteomes" id="UP000245934"/>
    </source>
</evidence>
<evidence type="ECO:0000256" key="2">
    <source>
        <dbReference type="ARBA" id="ARBA00041374"/>
    </source>
</evidence>
<evidence type="ECO:0000259" key="3">
    <source>
        <dbReference type="Pfam" id="PF05175"/>
    </source>
</evidence>
<accession>A0A2V2NG99</accession>
<dbReference type="InterPro" id="IPR002052">
    <property type="entry name" value="DNA_methylase_N6_adenine_CS"/>
</dbReference>
<dbReference type="PROSITE" id="PS00092">
    <property type="entry name" value="N6_MTASE"/>
    <property type="match status" value="1"/>
</dbReference>
<evidence type="ECO:0000256" key="1">
    <source>
        <dbReference type="ARBA" id="ARBA00009741"/>
    </source>
</evidence>
<proteinExistence type="inferred from homology"/>
<dbReference type="PANTHER" id="PTHR23290:SF0">
    <property type="entry name" value="RRNA N6-ADENOSINE-METHYLTRANSFERASE METTL5"/>
    <property type="match status" value="1"/>
</dbReference>
<dbReference type="InterPro" id="IPR029063">
    <property type="entry name" value="SAM-dependent_MTases_sf"/>
</dbReference>
<dbReference type="Proteomes" id="UP000245934">
    <property type="component" value="Unassembled WGS sequence"/>
</dbReference>
<dbReference type="InterPro" id="IPR051720">
    <property type="entry name" value="rRNA_MeTrfase/Polyamine_Synth"/>
</dbReference>
<keyword evidence="4" id="KW-0808">Transferase</keyword>
<dbReference type="GeneID" id="97609671"/>
<gene>
    <name evidence="4" type="ORF">DLD82_04535</name>
</gene>
<dbReference type="GO" id="GO:0008757">
    <property type="term" value="F:S-adenosylmethionine-dependent methyltransferase activity"/>
    <property type="evidence" value="ECO:0007669"/>
    <property type="project" value="UniProtKB-ARBA"/>
</dbReference>
<protein>
    <recommendedName>
        <fullName evidence="2">Methyltransferase-like protein 5</fullName>
    </recommendedName>
</protein>
<dbReference type="PANTHER" id="PTHR23290">
    <property type="entry name" value="RRNA N6-ADENOSINE-METHYLTRANSFERASE METTL5"/>
    <property type="match status" value="1"/>
</dbReference>
<sequence>MKLRQLEMLLQRVSGFEHPSVEREQYQTPAPLAARLIHTAWLAGDIEGKEVLDLGCGTGILAIGAALLGANVIAVEDDLEAISIAEANAQDLGCNIRFIRADITDSDTPGLIPDVDTVIMNPPFGAQNEHADRPFIDMALLKGDMIYSIHNAGSCPFITAYIKDRGVIVSSILAGLSIPRTFWFHTRDKHEIPVEIHIISRKT</sequence>
<dbReference type="InterPro" id="IPR007848">
    <property type="entry name" value="Small_mtfrase_dom"/>
</dbReference>
<dbReference type="Gene3D" id="3.40.50.150">
    <property type="entry name" value="Vaccinia Virus protein VP39"/>
    <property type="match status" value="1"/>
</dbReference>
<name>A0A2V2NG99_9EURY</name>
<dbReference type="CDD" id="cd02440">
    <property type="entry name" value="AdoMet_MTases"/>
    <property type="match status" value="1"/>
</dbReference>
<dbReference type="AlphaFoldDB" id="A0A2V2NG99"/>
<dbReference type="RefSeq" id="WP_109939927.1">
    <property type="nucleotide sequence ID" value="NZ_CP176366.1"/>
</dbReference>
<comment type="caution">
    <text evidence="4">The sequence shown here is derived from an EMBL/GenBank/DDBJ whole genome shotgun (WGS) entry which is preliminary data.</text>
</comment>
<dbReference type="GO" id="GO:0003676">
    <property type="term" value="F:nucleic acid binding"/>
    <property type="evidence" value="ECO:0007669"/>
    <property type="project" value="InterPro"/>
</dbReference>
<comment type="similarity">
    <text evidence="1">Belongs to the methyltransferase superfamily. PrmA family.</text>
</comment>
<dbReference type="SUPFAM" id="SSF53335">
    <property type="entry name" value="S-adenosyl-L-methionine-dependent methyltransferases"/>
    <property type="match status" value="1"/>
</dbReference>
<keyword evidence="4" id="KW-0489">Methyltransferase</keyword>
<organism evidence="4 5">
    <name type="scientific">Methanospirillum stamsii</name>
    <dbReference type="NCBI Taxonomy" id="1277351"/>
    <lineage>
        <taxon>Archaea</taxon>
        <taxon>Methanobacteriati</taxon>
        <taxon>Methanobacteriota</taxon>
        <taxon>Stenosarchaea group</taxon>
        <taxon>Methanomicrobia</taxon>
        <taxon>Methanomicrobiales</taxon>
        <taxon>Methanospirillaceae</taxon>
        <taxon>Methanospirillum</taxon>
    </lineage>
</organism>
<evidence type="ECO:0000313" key="4">
    <source>
        <dbReference type="EMBL" id="PWR75408.1"/>
    </source>
</evidence>
<dbReference type="GO" id="GO:0032259">
    <property type="term" value="P:methylation"/>
    <property type="evidence" value="ECO:0007669"/>
    <property type="project" value="UniProtKB-KW"/>
</dbReference>
<dbReference type="PRINTS" id="PR00507">
    <property type="entry name" value="N12N6MTFRASE"/>
</dbReference>
<keyword evidence="5" id="KW-1185">Reference proteome</keyword>